<dbReference type="AlphaFoldDB" id="A0A0P7JTF0"/>
<dbReference type="SUPFAM" id="SSF46785">
    <property type="entry name" value="Winged helix' DNA-binding domain"/>
    <property type="match status" value="1"/>
</dbReference>
<dbReference type="GO" id="GO:0003700">
    <property type="term" value="F:DNA-binding transcription factor activity"/>
    <property type="evidence" value="ECO:0007669"/>
    <property type="project" value="InterPro"/>
</dbReference>
<dbReference type="OrthoDB" id="9804958at2"/>
<dbReference type="GO" id="GO:0006351">
    <property type="term" value="P:DNA-templated transcription"/>
    <property type="evidence" value="ECO:0007669"/>
    <property type="project" value="TreeGrafter"/>
</dbReference>
<reference evidence="3 4" key="1">
    <citation type="submission" date="2015-09" db="EMBL/GenBank/DDBJ databases">
        <title>Draft genome sequence of Aliiroseovarius crassostreae CV919-312TSm, the causative agent of Roseovarius Oyster Disease (formerly Juvenile Oyster Disease).</title>
        <authorList>
            <person name="Kessner L."/>
            <person name="Spinard E."/>
            <person name="Nelson D."/>
        </authorList>
    </citation>
    <scope>NUCLEOTIDE SEQUENCE [LARGE SCALE GENOMIC DNA]</scope>
    <source>
        <strain evidence="3 4">CV919-312</strain>
    </source>
</reference>
<dbReference type="InterPro" id="IPR036390">
    <property type="entry name" value="WH_DNA-bd_sf"/>
</dbReference>
<gene>
    <name evidence="3" type="ORF">AKJ29_01030</name>
</gene>
<evidence type="ECO:0000313" key="4">
    <source>
        <dbReference type="Proteomes" id="UP000050471"/>
    </source>
</evidence>
<dbReference type="EMBL" id="LKBA01000003">
    <property type="protein sequence ID" value="KPN64672.1"/>
    <property type="molecule type" value="Genomic_DNA"/>
</dbReference>
<name>A0A0P7JTF0_9RHOB</name>
<accession>A0A0P7JTF0</accession>
<dbReference type="PANTHER" id="PTHR30537">
    <property type="entry name" value="HTH-TYPE TRANSCRIPTIONAL REGULATOR"/>
    <property type="match status" value="1"/>
</dbReference>
<evidence type="ECO:0000256" key="1">
    <source>
        <dbReference type="ARBA" id="ARBA00009437"/>
    </source>
</evidence>
<evidence type="ECO:0000313" key="3">
    <source>
        <dbReference type="EMBL" id="KPN64672.1"/>
    </source>
</evidence>
<dbReference type="SUPFAM" id="SSF53850">
    <property type="entry name" value="Periplasmic binding protein-like II"/>
    <property type="match status" value="1"/>
</dbReference>
<dbReference type="PRINTS" id="PR00039">
    <property type="entry name" value="HTHLYSR"/>
</dbReference>
<dbReference type="Gene3D" id="3.40.190.10">
    <property type="entry name" value="Periplasmic binding protein-like II"/>
    <property type="match status" value="2"/>
</dbReference>
<dbReference type="GO" id="GO:0043565">
    <property type="term" value="F:sequence-specific DNA binding"/>
    <property type="evidence" value="ECO:0007669"/>
    <property type="project" value="TreeGrafter"/>
</dbReference>
<dbReference type="PANTHER" id="PTHR30537:SF74">
    <property type="entry name" value="HTH-TYPE TRANSCRIPTIONAL REGULATOR TRPI"/>
    <property type="match status" value="1"/>
</dbReference>
<keyword evidence="4" id="KW-1185">Reference proteome</keyword>
<dbReference type="STRING" id="154981.AKJ29_01030"/>
<proteinExistence type="inferred from homology"/>
<dbReference type="Proteomes" id="UP000050471">
    <property type="component" value="Unassembled WGS sequence"/>
</dbReference>
<dbReference type="InterPro" id="IPR036388">
    <property type="entry name" value="WH-like_DNA-bd_sf"/>
</dbReference>
<dbReference type="PROSITE" id="PS50931">
    <property type="entry name" value="HTH_LYSR"/>
    <property type="match status" value="1"/>
</dbReference>
<dbReference type="InterPro" id="IPR058163">
    <property type="entry name" value="LysR-type_TF_proteobact-type"/>
</dbReference>
<sequence length="295" mass="31720">MSGSQPSNLPPANIPLANIPLDWVRAFEAAARTGSFTGAARETGLTQAAISQRIGQLEARLGVRLFIRQARGVVLSVDGEAWLPYVSHGLTTLDQSAEELFGMRRKTITLSASASMLAHWIAPRLAEIQMPGEVQISCQTMVLSADSLRETPMVRVRYGDGSGAFDYKAKLFADALSPVCAPRLIRGGRLWQDLPRLAVTGPRAGWQAWATLTGDPTTPVPLLRFDTFTAAVAAARAGAGVLMASLPLVQAELGNERLLRLSDHVLRPAESHWMTASKQAVSKKQWAALTAALCI</sequence>
<comment type="caution">
    <text evidence="3">The sequence shown here is derived from an EMBL/GenBank/DDBJ whole genome shotgun (WGS) entry which is preliminary data.</text>
</comment>
<feature type="domain" description="HTH lysR-type" evidence="2">
    <location>
        <begin position="19"/>
        <end position="76"/>
    </location>
</feature>
<evidence type="ECO:0000259" key="2">
    <source>
        <dbReference type="PROSITE" id="PS50931"/>
    </source>
</evidence>
<dbReference type="InterPro" id="IPR000847">
    <property type="entry name" value="LysR_HTH_N"/>
</dbReference>
<comment type="similarity">
    <text evidence="1">Belongs to the LysR transcriptional regulatory family.</text>
</comment>
<dbReference type="Pfam" id="PF00126">
    <property type="entry name" value="HTH_1"/>
    <property type="match status" value="1"/>
</dbReference>
<dbReference type="RefSeq" id="WP_055187542.1">
    <property type="nucleotide sequence ID" value="NZ_FPBS01000038.1"/>
</dbReference>
<organism evidence="3 4">
    <name type="scientific">Aliiroseovarius crassostreae</name>
    <dbReference type="NCBI Taxonomy" id="154981"/>
    <lineage>
        <taxon>Bacteria</taxon>
        <taxon>Pseudomonadati</taxon>
        <taxon>Pseudomonadota</taxon>
        <taxon>Alphaproteobacteria</taxon>
        <taxon>Rhodobacterales</taxon>
        <taxon>Paracoccaceae</taxon>
        <taxon>Aliiroseovarius</taxon>
    </lineage>
</organism>
<protein>
    <recommendedName>
        <fullName evidence="2">HTH lysR-type domain-containing protein</fullName>
    </recommendedName>
</protein>
<dbReference type="Gene3D" id="1.10.10.10">
    <property type="entry name" value="Winged helix-like DNA-binding domain superfamily/Winged helix DNA-binding domain"/>
    <property type="match status" value="1"/>
</dbReference>